<dbReference type="InterPro" id="IPR026841">
    <property type="entry name" value="Aur1/Ipt1"/>
</dbReference>
<name>A0A8J3GG82_9HYPH</name>
<evidence type="ECO:0000256" key="1">
    <source>
        <dbReference type="SAM" id="Phobius"/>
    </source>
</evidence>
<protein>
    <recommendedName>
        <fullName evidence="2">Inositolphosphotransferase Aur1/Ipt1 domain-containing protein</fullName>
    </recommendedName>
</protein>
<dbReference type="AlphaFoldDB" id="A0A8J3GG82"/>
<comment type="caution">
    <text evidence="3">The sequence shown here is derived from an EMBL/GenBank/DDBJ whole genome shotgun (WGS) entry which is preliminary data.</text>
</comment>
<feature type="transmembrane region" description="Helical" evidence="1">
    <location>
        <begin position="108"/>
        <end position="127"/>
    </location>
</feature>
<keyword evidence="4" id="KW-1185">Reference proteome</keyword>
<sequence length="306" mass="34150">MAIYCVIFEISFSFSTGMFFGSLAVGYASGMLLTLIKPIAWIGRGLMLAALLGWFCLNSTLLQSIRVYDGLDTYDWFFDWIDSLTGYSWESATLLASRHPFVAEAMNYVYNSSIQQILLLFVLLVLFRPQHEAARMITTNGVSLMCAMLIWCAFPNFGPSAYIQLEPGLSQIAHVSVDNNYGAKMVHAATHGLTSIDFDTVIGMISFPSYHMVLTCLILYFCYPMRPLFWVAVPVHLLTIPAILVTGGHLVIDLIGGIGVFLAGLKLSDYLLSRRLPMSYARFVPGPLTPLEMNGEPIFKRRLRAR</sequence>
<proteinExistence type="predicted"/>
<feature type="transmembrane region" description="Helical" evidence="1">
    <location>
        <begin position="228"/>
        <end position="248"/>
    </location>
</feature>
<keyword evidence="1" id="KW-0472">Membrane</keyword>
<reference evidence="3" key="2">
    <citation type="submission" date="2020-09" db="EMBL/GenBank/DDBJ databases">
        <authorList>
            <person name="Sun Q."/>
            <person name="Kim S."/>
        </authorList>
    </citation>
    <scope>NUCLEOTIDE SEQUENCE</scope>
    <source>
        <strain evidence="3">KCTC 42097</strain>
    </source>
</reference>
<dbReference type="Pfam" id="PF14378">
    <property type="entry name" value="PAP2_3"/>
    <property type="match status" value="1"/>
</dbReference>
<dbReference type="EMBL" id="BMZO01000003">
    <property type="protein sequence ID" value="GHC67213.1"/>
    <property type="molecule type" value="Genomic_DNA"/>
</dbReference>
<gene>
    <name evidence="3" type="ORF">GCM10010136_11070</name>
</gene>
<organism evidence="3 4">
    <name type="scientific">Limoniibacter endophyticus</name>
    <dbReference type="NCBI Taxonomy" id="1565040"/>
    <lineage>
        <taxon>Bacteria</taxon>
        <taxon>Pseudomonadati</taxon>
        <taxon>Pseudomonadota</taxon>
        <taxon>Alphaproteobacteria</taxon>
        <taxon>Hyphomicrobiales</taxon>
        <taxon>Bartonellaceae</taxon>
        <taxon>Limoniibacter</taxon>
    </lineage>
</organism>
<evidence type="ECO:0000259" key="2">
    <source>
        <dbReference type="Pfam" id="PF14378"/>
    </source>
</evidence>
<feature type="domain" description="Inositolphosphotransferase Aur1/Ipt1" evidence="2">
    <location>
        <begin position="82"/>
        <end position="265"/>
    </location>
</feature>
<feature type="transmembrane region" description="Helical" evidence="1">
    <location>
        <begin position="139"/>
        <end position="157"/>
    </location>
</feature>
<dbReference type="GO" id="GO:0016020">
    <property type="term" value="C:membrane"/>
    <property type="evidence" value="ECO:0007669"/>
    <property type="project" value="UniProtKB-SubCell"/>
</dbReference>
<accession>A0A8J3GG82</accession>
<feature type="transmembrane region" description="Helical" evidence="1">
    <location>
        <begin position="201"/>
        <end position="221"/>
    </location>
</feature>
<keyword evidence="1" id="KW-1133">Transmembrane helix</keyword>
<evidence type="ECO:0000313" key="3">
    <source>
        <dbReference type="EMBL" id="GHC67213.1"/>
    </source>
</evidence>
<keyword evidence="1" id="KW-0812">Transmembrane</keyword>
<feature type="transmembrane region" description="Helical" evidence="1">
    <location>
        <begin position="12"/>
        <end position="36"/>
    </location>
</feature>
<evidence type="ECO:0000313" key="4">
    <source>
        <dbReference type="Proteomes" id="UP000641137"/>
    </source>
</evidence>
<feature type="transmembrane region" description="Helical" evidence="1">
    <location>
        <begin position="254"/>
        <end position="272"/>
    </location>
</feature>
<reference evidence="3" key="1">
    <citation type="journal article" date="2014" name="Int. J. Syst. Evol. Microbiol.">
        <title>Complete genome sequence of Corynebacterium casei LMG S-19264T (=DSM 44701T), isolated from a smear-ripened cheese.</title>
        <authorList>
            <consortium name="US DOE Joint Genome Institute (JGI-PGF)"/>
            <person name="Walter F."/>
            <person name="Albersmeier A."/>
            <person name="Kalinowski J."/>
            <person name="Ruckert C."/>
        </authorList>
    </citation>
    <scope>NUCLEOTIDE SEQUENCE</scope>
    <source>
        <strain evidence="3">KCTC 42097</strain>
    </source>
</reference>
<dbReference type="Proteomes" id="UP000641137">
    <property type="component" value="Unassembled WGS sequence"/>
</dbReference>
<feature type="transmembrane region" description="Helical" evidence="1">
    <location>
        <begin position="48"/>
        <end position="68"/>
    </location>
</feature>